<gene>
    <name evidence="2" type="ORF">RT717_25960</name>
</gene>
<reference evidence="2 3" key="1">
    <citation type="journal article" date="2023" name="Microbiol. Resour. Announc.">
        <title>Complete Genome Sequence of Imperialibacter roseus strain P4T.</title>
        <authorList>
            <person name="Tizabi D.R."/>
            <person name="Bachvaroff T."/>
            <person name="Hill R.T."/>
        </authorList>
    </citation>
    <scope>NUCLEOTIDE SEQUENCE [LARGE SCALE GENOMIC DNA]</scope>
    <source>
        <strain evidence="2 3">P4T</strain>
    </source>
</reference>
<protein>
    <submittedName>
        <fullName evidence="2">PIN domain-containing protein</fullName>
    </submittedName>
</protein>
<organism evidence="2 3">
    <name type="scientific">Imperialibacter roseus</name>
    <dbReference type="NCBI Taxonomy" id="1324217"/>
    <lineage>
        <taxon>Bacteria</taxon>
        <taxon>Pseudomonadati</taxon>
        <taxon>Bacteroidota</taxon>
        <taxon>Cytophagia</taxon>
        <taxon>Cytophagales</taxon>
        <taxon>Flammeovirgaceae</taxon>
        <taxon>Imperialibacter</taxon>
    </lineage>
</organism>
<dbReference type="Gene3D" id="3.40.50.1010">
    <property type="entry name" value="5'-nuclease"/>
    <property type="match status" value="1"/>
</dbReference>
<proteinExistence type="predicted"/>
<accession>A0ABZ0INA7</accession>
<dbReference type="InterPro" id="IPR029060">
    <property type="entry name" value="PIN-like_dom_sf"/>
</dbReference>
<dbReference type="PANTHER" id="PTHR36173">
    <property type="entry name" value="RIBONUCLEASE VAPC16-RELATED"/>
    <property type="match status" value="1"/>
</dbReference>
<dbReference type="InterPro" id="IPR052919">
    <property type="entry name" value="TA_system_RNase"/>
</dbReference>
<sequence>MEQEAYLDTHVVIWLYGGEINKISPRAISVIEESKLYYSSFLRLELKYLFEIGKIKVAPDVVLKSLEIEIALTNRDSPLHVLVNKAMEHSWTGDPFDRMIVSQAQLENCVLVTKDSLIGENFKNAVW</sequence>
<evidence type="ECO:0000259" key="1">
    <source>
        <dbReference type="Pfam" id="PF01850"/>
    </source>
</evidence>
<dbReference type="Pfam" id="PF01850">
    <property type="entry name" value="PIN"/>
    <property type="match status" value="1"/>
</dbReference>
<dbReference type="Proteomes" id="UP001302349">
    <property type="component" value="Chromosome"/>
</dbReference>
<dbReference type="SUPFAM" id="SSF88723">
    <property type="entry name" value="PIN domain-like"/>
    <property type="match status" value="1"/>
</dbReference>
<evidence type="ECO:0000313" key="2">
    <source>
        <dbReference type="EMBL" id="WOK06523.1"/>
    </source>
</evidence>
<evidence type="ECO:0000313" key="3">
    <source>
        <dbReference type="Proteomes" id="UP001302349"/>
    </source>
</evidence>
<name>A0ABZ0INA7_9BACT</name>
<keyword evidence="3" id="KW-1185">Reference proteome</keyword>
<dbReference type="EMBL" id="CP136051">
    <property type="protein sequence ID" value="WOK06523.1"/>
    <property type="molecule type" value="Genomic_DNA"/>
</dbReference>
<feature type="domain" description="PIN" evidence="1">
    <location>
        <begin position="6"/>
        <end position="116"/>
    </location>
</feature>
<dbReference type="RefSeq" id="WP_317489240.1">
    <property type="nucleotide sequence ID" value="NZ_CP136051.1"/>
</dbReference>
<dbReference type="InterPro" id="IPR002716">
    <property type="entry name" value="PIN_dom"/>
</dbReference>